<dbReference type="Proteomes" id="UP000003100">
    <property type="component" value="Unassembled WGS sequence"/>
</dbReference>
<dbReference type="HOGENOM" id="CLU_451761_0_0_9"/>
<organism evidence="1 2">
    <name type="scientific">Blautia hydrogenotrophica (strain DSM 10507 / JCM 14656 / S5a33)</name>
    <name type="common">Ruminococcus hydrogenotrophicus</name>
    <dbReference type="NCBI Taxonomy" id="476272"/>
    <lineage>
        <taxon>Bacteria</taxon>
        <taxon>Bacillati</taxon>
        <taxon>Bacillota</taxon>
        <taxon>Clostridia</taxon>
        <taxon>Lachnospirales</taxon>
        <taxon>Lachnospiraceae</taxon>
        <taxon>Blautia</taxon>
    </lineage>
</organism>
<keyword evidence="2" id="KW-1185">Reference proteome</keyword>
<reference evidence="1 2" key="2">
    <citation type="submission" date="2009-02" db="EMBL/GenBank/DDBJ databases">
        <title>Draft genome sequence of Blautia hydrogenotrophica DSM 10507 (Ruminococcus hydrogenotrophicus DSM 10507).</title>
        <authorList>
            <person name="Sudarsanam P."/>
            <person name="Ley R."/>
            <person name="Guruge J."/>
            <person name="Turnbaugh P.J."/>
            <person name="Mahowald M."/>
            <person name="Liep D."/>
            <person name="Gordon J."/>
        </authorList>
    </citation>
    <scope>NUCLEOTIDE SEQUENCE [LARGE SCALE GENOMIC DNA]</scope>
    <source>
        <strain evidence="2">DSM 10507 / JCM 14656 / S5a33</strain>
    </source>
</reference>
<evidence type="ECO:0000313" key="1">
    <source>
        <dbReference type="EMBL" id="EEG49672.1"/>
    </source>
</evidence>
<dbReference type="AlphaFoldDB" id="C0CKW5"/>
<protein>
    <submittedName>
        <fullName evidence="1">Uncharacterized protein</fullName>
    </submittedName>
</protein>
<comment type="caution">
    <text evidence="1">The sequence shown here is derived from an EMBL/GenBank/DDBJ whole genome shotgun (WGS) entry which is preliminary data.</text>
</comment>
<sequence>MKSRFKQEEMNMAILTSSQQTFVDITDQRKLSAYITSNLPKSQIEDPNVLPHTYAPDWTSTPLTLTPVVFLDQTNLALDASGLTISWKRKEGNGAEAALTSGESVSKGVLTVNANKLAAATSGMLTYLCYISYYDSETKNTVNISADITYTLIRNAQNAKLAYLSADTYVFKYDSNSSLVGAKQATLTAQVQGVTITAWQYKDSAGEWKDYPTTPDNASISGGTLVVKPEHAVFFNGVAQIKLATDDPDVYDTTSLTKIYDGSQGEPGAAGIGGLSVILGNEAQNIACTSGGLVATATEVTILFMGYLGITQTACTCTVGTLPSGVTVKSNTAATASRAGSVVLTFAANATLGGATVLNGTIDLTFTISGTSVVKKFAWTKSNKGSNGASGANAIVFSVYAPEGTVVINQSGSLALAAVGYDGASEITTGATYQWARYTGGEWENISGETSSTLSVSGADIVNIQSYRCTMTYKGNTYEDVITVEDKSDPYVSEMLSIGGFTVKNNLGGVVPYVIVRTNQKEVDPLLGNISETAPSNPKEGDFWYQVDHSGQTVTLMKYSGTAWAAATEKQSLTYTWYAQDKDGHAAEFEKTGKVIYLSASDIDSILTLQCDVSN</sequence>
<proteinExistence type="predicted"/>
<dbReference type="eggNOG" id="ENOG502Z8GM">
    <property type="taxonomic scope" value="Bacteria"/>
</dbReference>
<dbReference type="PATRIC" id="fig|476272.21.peg.2834"/>
<gene>
    <name evidence="1" type="ORF">RUMHYD_01485</name>
</gene>
<accession>C0CKW5</accession>
<dbReference type="Gene3D" id="2.60.40.2700">
    <property type="match status" value="1"/>
</dbReference>
<dbReference type="EMBL" id="ACBZ01000071">
    <property type="protein sequence ID" value="EEG49672.1"/>
    <property type="molecule type" value="Genomic_DNA"/>
</dbReference>
<reference evidence="1 2" key="1">
    <citation type="submission" date="2009-01" db="EMBL/GenBank/DDBJ databases">
        <authorList>
            <person name="Fulton L."/>
            <person name="Clifton S."/>
            <person name="Fulton B."/>
            <person name="Xu J."/>
            <person name="Minx P."/>
            <person name="Pepin K.H."/>
            <person name="Johnson M."/>
            <person name="Bhonagiri V."/>
            <person name="Nash W.E."/>
            <person name="Mardis E.R."/>
            <person name="Wilson R.K."/>
        </authorList>
    </citation>
    <scope>NUCLEOTIDE SEQUENCE [LARGE SCALE GENOMIC DNA]</scope>
    <source>
        <strain evidence="2">DSM 10507 / JCM 14656 / S5a33</strain>
    </source>
</reference>
<name>C0CKW5_BLAHS</name>
<evidence type="ECO:0000313" key="2">
    <source>
        <dbReference type="Proteomes" id="UP000003100"/>
    </source>
</evidence>